<gene>
    <name evidence="1" type="ORF">EGW08_015064</name>
</gene>
<reference evidence="1 2" key="1">
    <citation type="submission" date="2019-01" db="EMBL/GenBank/DDBJ databases">
        <title>A draft genome assembly of the solar-powered sea slug Elysia chlorotica.</title>
        <authorList>
            <person name="Cai H."/>
            <person name="Li Q."/>
            <person name="Fang X."/>
            <person name="Li J."/>
            <person name="Curtis N.E."/>
            <person name="Altenburger A."/>
            <person name="Shibata T."/>
            <person name="Feng M."/>
            <person name="Maeda T."/>
            <person name="Schwartz J.A."/>
            <person name="Shigenobu S."/>
            <person name="Lundholm N."/>
            <person name="Nishiyama T."/>
            <person name="Yang H."/>
            <person name="Hasebe M."/>
            <person name="Li S."/>
            <person name="Pierce S.K."/>
            <person name="Wang J."/>
        </authorList>
    </citation>
    <scope>NUCLEOTIDE SEQUENCE [LARGE SCALE GENOMIC DNA]</scope>
    <source>
        <strain evidence="1">EC2010</strain>
        <tissue evidence="1">Whole organism of an adult</tissue>
    </source>
</reference>
<dbReference type="InterPro" id="IPR001969">
    <property type="entry name" value="Aspartic_peptidase_AS"/>
</dbReference>
<dbReference type="OrthoDB" id="6145496at2759"/>
<dbReference type="Proteomes" id="UP000271974">
    <property type="component" value="Unassembled WGS sequence"/>
</dbReference>
<dbReference type="Gene3D" id="2.40.70.10">
    <property type="entry name" value="Acid Proteases"/>
    <property type="match status" value="1"/>
</dbReference>
<dbReference type="GO" id="GO:0006508">
    <property type="term" value="P:proteolysis"/>
    <property type="evidence" value="ECO:0007669"/>
    <property type="project" value="InterPro"/>
</dbReference>
<sequence length="281" mass="31130">MSADSHHACYSQSNGRGKSTLMQVVQTHMGGHPLNVLFDSGSEFSYIREDAAKRLKLVKVGSQCTTIAAFGGTIHKEHQHQVFGLNIGGVTITVLGVKVISQPLFRPPVPIEVLGAFKDIHVTEDLLNECNFEIDMLVGLDHYHELIGQNSVQHTKLGRMISGSYPNTNDKGTNKRKTVLFSRSEEPSDATIISLWELDAIGIQNNIGEESLENSVLINFEKGVTFENGRYKVGLPWKDENLKERLMSNLNGAHKRLTAFDRRLSRDPKLKASVEDGFGMG</sequence>
<name>A0A433T6H2_ELYCH</name>
<dbReference type="InterPro" id="IPR021109">
    <property type="entry name" value="Peptidase_aspartic_dom_sf"/>
</dbReference>
<dbReference type="PROSITE" id="PS00141">
    <property type="entry name" value="ASP_PROTEASE"/>
    <property type="match status" value="1"/>
</dbReference>
<proteinExistence type="predicted"/>
<dbReference type="AlphaFoldDB" id="A0A433T6H2"/>
<evidence type="ECO:0000313" key="2">
    <source>
        <dbReference type="Proteomes" id="UP000271974"/>
    </source>
</evidence>
<comment type="caution">
    <text evidence="1">The sequence shown here is derived from an EMBL/GenBank/DDBJ whole genome shotgun (WGS) entry which is preliminary data.</text>
</comment>
<dbReference type="SUPFAM" id="SSF50630">
    <property type="entry name" value="Acid proteases"/>
    <property type="match status" value="1"/>
</dbReference>
<dbReference type="CDD" id="cd00303">
    <property type="entry name" value="retropepsin_like"/>
    <property type="match status" value="1"/>
</dbReference>
<accession>A0A433T6H2</accession>
<dbReference type="Pfam" id="PF13650">
    <property type="entry name" value="Asp_protease_2"/>
    <property type="match status" value="1"/>
</dbReference>
<organism evidence="1 2">
    <name type="scientific">Elysia chlorotica</name>
    <name type="common">Eastern emerald elysia</name>
    <name type="synonym">Sea slug</name>
    <dbReference type="NCBI Taxonomy" id="188477"/>
    <lineage>
        <taxon>Eukaryota</taxon>
        <taxon>Metazoa</taxon>
        <taxon>Spiralia</taxon>
        <taxon>Lophotrochozoa</taxon>
        <taxon>Mollusca</taxon>
        <taxon>Gastropoda</taxon>
        <taxon>Heterobranchia</taxon>
        <taxon>Euthyneura</taxon>
        <taxon>Panpulmonata</taxon>
        <taxon>Sacoglossa</taxon>
        <taxon>Placobranchoidea</taxon>
        <taxon>Plakobranchidae</taxon>
        <taxon>Elysia</taxon>
    </lineage>
</organism>
<dbReference type="EMBL" id="RQTK01000603">
    <property type="protein sequence ID" value="RUS77177.1"/>
    <property type="molecule type" value="Genomic_DNA"/>
</dbReference>
<evidence type="ECO:0000313" key="1">
    <source>
        <dbReference type="EMBL" id="RUS77177.1"/>
    </source>
</evidence>
<protein>
    <submittedName>
        <fullName evidence="1">Uncharacterized protein</fullName>
    </submittedName>
</protein>
<dbReference type="STRING" id="188477.A0A433T6H2"/>
<dbReference type="GO" id="GO:0004190">
    <property type="term" value="F:aspartic-type endopeptidase activity"/>
    <property type="evidence" value="ECO:0007669"/>
    <property type="project" value="InterPro"/>
</dbReference>
<keyword evidence="2" id="KW-1185">Reference proteome</keyword>